<organism evidence="2 3">
    <name type="scientific">Zymoseptoria tritici (strain ST99CH_3D7)</name>
    <dbReference type="NCBI Taxonomy" id="1276538"/>
    <lineage>
        <taxon>Eukaryota</taxon>
        <taxon>Fungi</taxon>
        <taxon>Dikarya</taxon>
        <taxon>Ascomycota</taxon>
        <taxon>Pezizomycotina</taxon>
        <taxon>Dothideomycetes</taxon>
        <taxon>Dothideomycetidae</taxon>
        <taxon>Mycosphaerellales</taxon>
        <taxon>Mycosphaerellaceae</taxon>
        <taxon>Zymoseptoria</taxon>
    </lineage>
</organism>
<evidence type="ECO:0000313" key="3">
    <source>
        <dbReference type="Proteomes" id="UP000215127"/>
    </source>
</evidence>
<feature type="compositionally biased region" description="Basic residues" evidence="1">
    <location>
        <begin position="139"/>
        <end position="150"/>
    </location>
</feature>
<accession>A0A1X7S0U2</accession>
<dbReference type="EMBL" id="LT853699">
    <property type="protein sequence ID" value="SMQ53265.1"/>
    <property type="molecule type" value="Genomic_DNA"/>
</dbReference>
<feature type="region of interest" description="Disordered" evidence="1">
    <location>
        <begin position="109"/>
        <end position="199"/>
    </location>
</feature>
<name>A0A1X7S0U2_ZYMT9</name>
<feature type="region of interest" description="Disordered" evidence="1">
    <location>
        <begin position="308"/>
        <end position="329"/>
    </location>
</feature>
<evidence type="ECO:0000256" key="1">
    <source>
        <dbReference type="SAM" id="MobiDB-lite"/>
    </source>
</evidence>
<keyword evidence="3" id="KW-1185">Reference proteome</keyword>
<proteinExistence type="predicted"/>
<sequence length="329" mass="35225">MATTYSCTVCSFTTQDVNEINTHTADSNASLGLFKCPGATCSALFCLPTQAEAHFKHCASMYTWKAKKKYGILLSEERVKRACEQDRAGQVATSTRVTGTTAAPAAIAAPGTAAAPPQPAAPAAATTSTQPTDSNTTRWHGRQGTKRKGRLTRDEEELSDEEEHGGLGDAKVQDQDFTTRTRAPVGRGPTTRGRSDVDARDAEFGGVMESFAGLRHTITQQLYGAGAVDMDRVQAETNQLREESARLNARIAAAGANDPIELEDDREEDVGNEDEDLDEGDAIAQTARDLPFPGPGYHRELVDGQETLVDPDGGYIDKAGNFHPPRGGL</sequence>
<reference evidence="2 3" key="1">
    <citation type="submission" date="2016-06" db="EMBL/GenBank/DDBJ databases">
        <authorList>
            <person name="Kjaerup R.B."/>
            <person name="Dalgaard T.S."/>
            <person name="Juul-Madsen H.R."/>
        </authorList>
    </citation>
    <scope>NUCLEOTIDE SEQUENCE [LARGE SCALE GENOMIC DNA]</scope>
</reference>
<gene>
    <name evidence="2" type="ORF">ZT3D7_G8418</name>
</gene>
<dbReference type="AlphaFoldDB" id="A0A1X7S0U2"/>
<feature type="compositionally biased region" description="Low complexity" evidence="1">
    <location>
        <begin position="109"/>
        <end position="137"/>
    </location>
</feature>
<feature type="compositionally biased region" description="Acidic residues" evidence="1">
    <location>
        <begin position="260"/>
        <end position="280"/>
    </location>
</feature>
<feature type="compositionally biased region" description="Acidic residues" evidence="1">
    <location>
        <begin position="154"/>
        <end position="163"/>
    </location>
</feature>
<evidence type="ECO:0000313" key="2">
    <source>
        <dbReference type="EMBL" id="SMQ53265.1"/>
    </source>
</evidence>
<protein>
    <submittedName>
        <fullName evidence="2">Uncharacterized protein</fullName>
    </submittedName>
</protein>
<feature type="region of interest" description="Disordered" evidence="1">
    <location>
        <begin position="258"/>
        <end position="280"/>
    </location>
</feature>
<dbReference type="Proteomes" id="UP000215127">
    <property type="component" value="Chromosome 8"/>
</dbReference>